<protein>
    <recommendedName>
        <fullName evidence="2">Rhodanese domain-containing protein</fullName>
    </recommendedName>
</protein>
<evidence type="ECO:0000313" key="3">
    <source>
        <dbReference type="EMBL" id="KAL1596760.1"/>
    </source>
</evidence>
<dbReference type="Proteomes" id="UP001521222">
    <property type="component" value="Unassembled WGS sequence"/>
</dbReference>
<dbReference type="SMART" id="SM00450">
    <property type="entry name" value="RHOD"/>
    <property type="match status" value="1"/>
</dbReference>
<accession>A0ABR3QX72</accession>
<dbReference type="EMBL" id="JAKIXB020000028">
    <property type="protein sequence ID" value="KAL1596760.1"/>
    <property type="molecule type" value="Genomic_DNA"/>
</dbReference>
<evidence type="ECO:0000259" key="2">
    <source>
        <dbReference type="PROSITE" id="PS50206"/>
    </source>
</evidence>
<dbReference type="SUPFAM" id="SSF52821">
    <property type="entry name" value="Rhodanese/Cell cycle control phosphatase"/>
    <property type="match status" value="1"/>
</dbReference>
<feature type="domain" description="Rhodanese" evidence="2">
    <location>
        <begin position="83"/>
        <end position="184"/>
    </location>
</feature>
<organism evidence="3 4">
    <name type="scientific">Nothophoma quercina</name>
    <dbReference type="NCBI Taxonomy" id="749835"/>
    <lineage>
        <taxon>Eukaryota</taxon>
        <taxon>Fungi</taxon>
        <taxon>Dikarya</taxon>
        <taxon>Ascomycota</taxon>
        <taxon>Pezizomycotina</taxon>
        <taxon>Dothideomycetes</taxon>
        <taxon>Pleosporomycetidae</taxon>
        <taxon>Pleosporales</taxon>
        <taxon>Pleosporineae</taxon>
        <taxon>Didymellaceae</taxon>
        <taxon>Nothophoma</taxon>
    </lineage>
</organism>
<keyword evidence="4" id="KW-1185">Reference proteome</keyword>
<dbReference type="PROSITE" id="PS50206">
    <property type="entry name" value="RHODANESE_3"/>
    <property type="match status" value="1"/>
</dbReference>
<comment type="caution">
    <text evidence="3">The sequence shown here is derived from an EMBL/GenBank/DDBJ whole genome shotgun (WGS) entry which is preliminary data.</text>
</comment>
<name>A0ABR3QX72_9PLEO</name>
<gene>
    <name evidence="3" type="ORF">SLS59_007792</name>
</gene>
<proteinExistence type="predicted"/>
<dbReference type="Gene3D" id="3.40.250.10">
    <property type="entry name" value="Rhodanese-like domain"/>
    <property type="match status" value="1"/>
</dbReference>
<dbReference type="CDD" id="cd01519">
    <property type="entry name" value="RHOD_HSP67B2"/>
    <property type="match status" value="1"/>
</dbReference>
<reference evidence="3 4" key="1">
    <citation type="submission" date="2024-02" db="EMBL/GenBank/DDBJ databases">
        <title>De novo assembly and annotation of 12 fungi associated with fruit tree decline syndrome in Ontario, Canada.</title>
        <authorList>
            <person name="Sulman M."/>
            <person name="Ellouze W."/>
            <person name="Ilyukhin E."/>
        </authorList>
    </citation>
    <scope>NUCLEOTIDE SEQUENCE [LARGE SCALE GENOMIC DNA]</scope>
    <source>
        <strain evidence="3 4">M97-236</strain>
    </source>
</reference>
<evidence type="ECO:0000256" key="1">
    <source>
        <dbReference type="SAM" id="MobiDB-lite"/>
    </source>
</evidence>
<dbReference type="PANTHER" id="PTHR44086:SF10">
    <property type="entry name" value="THIOSULFATE SULFURTRANSFERASE_RHODANESE-LIKE DOMAIN-CONTAINING PROTEIN 3"/>
    <property type="match status" value="1"/>
</dbReference>
<sequence>MALRLGARTAQRTAARAAVLPAKEASIGLRNFSSAPRNIRGLQQRSAISITGQVSQRRYISERQDGRGRIYEFDDVLNIIENPSDSHLLIDVREPHEYGANSIPTAINLPITSHPDALLLSPAEFQDQFGFAKPPIGKEMVFFCKAGVRSKAAAGIARQAGYTNVSEYQGSWNDWEKRGGPGTKSPPAPGGVGERTGPIRETTQDGGKSNKSSGEEHIGTQGEVQPPKGGQFGTQ</sequence>
<evidence type="ECO:0000313" key="4">
    <source>
        <dbReference type="Proteomes" id="UP001521222"/>
    </source>
</evidence>
<dbReference type="PANTHER" id="PTHR44086">
    <property type="entry name" value="THIOSULFATE SULFURTRANSFERASE RDL2, MITOCHONDRIAL-RELATED"/>
    <property type="match status" value="1"/>
</dbReference>
<feature type="region of interest" description="Disordered" evidence="1">
    <location>
        <begin position="171"/>
        <end position="235"/>
    </location>
</feature>
<dbReference type="Pfam" id="PF00581">
    <property type="entry name" value="Rhodanese"/>
    <property type="match status" value="1"/>
</dbReference>
<dbReference type="InterPro" id="IPR036873">
    <property type="entry name" value="Rhodanese-like_dom_sf"/>
</dbReference>
<dbReference type="InterPro" id="IPR001763">
    <property type="entry name" value="Rhodanese-like_dom"/>
</dbReference>